<dbReference type="AlphaFoldDB" id="A0A376J5A1"/>
<dbReference type="EMBL" id="UFXS01000002">
    <property type="protein sequence ID" value="STE54929.1"/>
    <property type="molecule type" value="Genomic_DNA"/>
</dbReference>
<name>A0A376J5A1_9FLAO</name>
<evidence type="ECO:0000313" key="1">
    <source>
        <dbReference type="EMBL" id="STE54929.1"/>
    </source>
</evidence>
<dbReference type="RefSeq" id="WP_115002328.1">
    <property type="nucleotide sequence ID" value="NZ_JAIKTW010000027.1"/>
</dbReference>
<dbReference type="Proteomes" id="UP000254737">
    <property type="component" value="Unassembled WGS sequence"/>
</dbReference>
<evidence type="ECO:0000313" key="2">
    <source>
        <dbReference type="Proteomes" id="UP000254737"/>
    </source>
</evidence>
<sequence>MANETETKITNEVKELSSVINYNTSEDVNNCEITIRDGNGKLLAYTIVYATSELNCNYQADKYLEQYIADHS</sequence>
<gene>
    <name evidence="1" type="ORF">NCTC13456_03582</name>
</gene>
<protein>
    <submittedName>
        <fullName evidence="1">Uncharacterized protein</fullName>
    </submittedName>
</protein>
<reference evidence="1 2" key="1">
    <citation type="submission" date="2018-06" db="EMBL/GenBank/DDBJ databases">
        <authorList>
            <consortium name="Pathogen Informatics"/>
            <person name="Doyle S."/>
        </authorList>
    </citation>
    <scope>NUCLEOTIDE SEQUENCE [LARGE SCALE GENOMIC DNA]</scope>
    <source>
        <strain evidence="1 2">NCTC13456</strain>
    </source>
</reference>
<organism evidence="1 2">
    <name type="scientific">Empedobacter falsenii</name>
    <dbReference type="NCBI Taxonomy" id="343874"/>
    <lineage>
        <taxon>Bacteria</taxon>
        <taxon>Pseudomonadati</taxon>
        <taxon>Bacteroidota</taxon>
        <taxon>Flavobacteriia</taxon>
        <taxon>Flavobacteriales</taxon>
        <taxon>Weeksellaceae</taxon>
        <taxon>Empedobacter</taxon>
    </lineage>
</organism>
<proteinExistence type="predicted"/>
<accession>A0A376J5A1</accession>